<evidence type="ECO:0000313" key="6">
    <source>
        <dbReference type="EMBL" id="MBE1607388.1"/>
    </source>
</evidence>
<dbReference type="InterPro" id="IPR050406">
    <property type="entry name" value="FGGY_Carb_Kinase"/>
</dbReference>
<evidence type="ECO:0000256" key="3">
    <source>
        <dbReference type="ARBA" id="ARBA00022777"/>
    </source>
</evidence>
<dbReference type="InterPro" id="IPR000577">
    <property type="entry name" value="Carb_kinase_FGGY"/>
</dbReference>
<comment type="similarity">
    <text evidence="1">Belongs to the FGGY kinase family.</text>
</comment>
<dbReference type="GO" id="GO:0008744">
    <property type="term" value="F:L-xylulokinase activity"/>
    <property type="evidence" value="ECO:0007669"/>
    <property type="project" value="UniProtKB-EC"/>
</dbReference>
<dbReference type="Proteomes" id="UP000638648">
    <property type="component" value="Unassembled WGS sequence"/>
</dbReference>
<organism evidence="6 7">
    <name type="scientific">Actinopolymorpha pittospori</name>
    <dbReference type="NCBI Taxonomy" id="648752"/>
    <lineage>
        <taxon>Bacteria</taxon>
        <taxon>Bacillati</taxon>
        <taxon>Actinomycetota</taxon>
        <taxon>Actinomycetes</taxon>
        <taxon>Propionibacteriales</taxon>
        <taxon>Actinopolymorphaceae</taxon>
        <taxon>Actinopolymorpha</taxon>
    </lineage>
</organism>
<evidence type="ECO:0000313" key="7">
    <source>
        <dbReference type="Proteomes" id="UP000638648"/>
    </source>
</evidence>
<keyword evidence="2 6" id="KW-0808">Transferase</keyword>
<dbReference type="PIRSF" id="PIRSF000538">
    <property type="entry name" value="GlpK"/>
    <property type="match status" value="1"/>
</dbReference>
<reference evidence="6" key="1">
    <citation type="submission" date="2020-10" db="EMBL/GenBank/DDBJ databases">
        <title>Sequencing the genomes of 1000 actinobacteria strains.</title>
        <authorList>
            <person name="Klenk H.-P."/>
        </authorList>
    </citation>
    <scope>NUCLEOTIDE SEQUENCE</scope>
    <source>
        <strain evidence="6">DSM 45354</strain>
    </source>
</reference>
<proteinExistence type="inferred from homology"/>
<dbReference type="InterPro" id="IPR043129">
    <property type="entry name" value="ATPase_NBD"/>
</dbReference>
<dbReference type="Pfam" id="PF02782">
    <property type="entry name" value="FGGY_C"/>
    <property type="match status" value="1"/>
</dbReference>
<dbReference type="CDD" id="cd07802">
    <property type="entry name" value="ASKHA_NBD_FGGY_EcLyxK-like"/>
    <property type="match status" value="1"/>
</dbReference>
<dbReference type="PANTHER" id="PTHR43095">
    <property type="entry name" value="SUGAR KINASE"/>
    <property type="match status" value="1"/>
</dbReference>
<dbReference type="AlphaFoldDB" id="A0A927MY27"/>
<evidence type="ECO:0000256" key="1">
    <source>
        <dbReference type="ARBA" id="ARBA00009156"/>
    </source>
</evidence>
<evidence type="ECO:0000259" key="4">
    <source>
        <dbReference type="Pfam" id="PF00370"/>
    </source>
</evidence>
<comment type="caution">
    <text evidence="6">The sequence shown here is derived from an EMBL/GenBank/DDBJ whole genome shotgun (WGS) entry which is preliminary data.</text>
</comment>
<feature type="domain" description="Carbohydrate kinase FGGY N-terminal" evidence="4">
    <location>
        <begin position="5"/>
        <end position="253"/>
    </location>
</feature>
<gene>
    <name evidence="6" type="ORF">HEB94_004236</name>
</gene>
<keyword evidence="3" id="KW-0418">Kinase</keyword>
<name>A0A927MY27_9ACTN</name>
<sequence>MRPLFVGLDTGLTTTRAVVYDDTGTTLGAATARTPRGSFTSEHVERDPRQHWKVAAATVARALEQAHDHPDHTGGRIAGVGVAGHGDGLYFLGADLAPLAPAVLSPDTRAAGLLREWHRRGVLDDAVTHGGSVPFAGSAAPLVAWFAAHDPELLARTRWLVTAKDWLRSCLTGVVATDPTDASASFTDLLTRSYSDRLADTYGVREAARLFPPVVESTAVMGEVTDSAARETGLPPGTPVATGLHDVAACYLGTAGSALHHVVVVAGTFGVNITLTDRPVRSTSVTCRPAFEPNRWTVRRSSMGSGANIDWAVDTLTSQPTGPVHGDRSGGPAVGSAIEHALEEEPTPDAPLYLPYLFGGPVGRPQSAALLGLRAWHTPTDILRAVVHGVTFNHRADVEQLRSAVPTGPVHLTGGATRSRRWTQLFADVLGAGVSVPPGESGALGAAMCAAVGTGHFPDLQAAAAAMCRPGRFVPPRPGAHERIEEAYQVYLHHNQSPPAAVTTAEPSPDRGIPC</sequence>
<evidence type="ECO:0000256" key="2">
    <source>
        <dbReference type="ARBA" id="ARBA00022679"/>
    </source>
</evidence>
<dbReference type="Gene3D" id="3.30.420.40">
    <property type="match status" value="2"/>
</dbReference>
<dbReference type="Pfam" id="PF00370">
    <property type="entry name" value="FGGY_N"/>
    <property type="match status" value="1"/>
</dbReference>
<dbReference type="InterPro" id="IPR018485">
    <property type="entry name" value="FGGY_C"/>
</dbReference>
<dbReference type="PANTHER" id="PTHR43095:SF3">
    <property type="entry name" value="L-XYLULOSE_3-KETO-L-GULONATE KINASE"/>
    <property type="match status" value="1"/>
</dbReference>
<dbReference type="EC" id="2.7.1.53" evidence="6"/>
<evidence type="ECO:0000259" key="5">
    <source>
        <dbReference type="Pfam" id="PF02782"/>
    </source>
</evidence>
<dbReference type="RefSeq" id="WP_192751345.1">
    <property type="nucleotide sequence ID" value="NZ_BAABJL010000197.1"/>
</dbReference>
<feature type="domain" description="Carbohydrate kinase FGGY C-terminal" evidence="5">
    <location>
        <begin position="263"/>
        <end position="452"/>
    </location>
</feature>
<keyword evidence="7" id="KW-1185">Reference proteome</keyword>
<dbReference type="InterPro" id="IPR018484">
    <property type="entry name" value="FGGY_N"/>
</dbReference>
<accession>A0A927MY27</accession>
<protein>
    <submittedName>
        <fullName evidence="6">L-xylulokinase</fullName>
        <ecNumber evidence="6">2.7.1.53</ecNumber>
    </submittedName>
</protein>
<dbReference type="SUPFAM" id="SSF53067">
    <property type="entry name" value="Actin-like ATPase domain"/>
    <property type="match status" value="2"/>
</dbReference>
<dbReference type="EMBL" id="JADBEM010000001">
    <property type="protein sequence ID" value="MBE1607388.1"/>
    <property type="molecule type" value="Genomic_DNA"/>
</dbReference>